<dbReference type="Gene3D" id="3.80.10.10">
    <property type="entry name" value="Ribonuclease Inhibitor"/>
    <property type="match status" value="2"/>
</dbReference>
<protein>
    <submittedName>
        <fullName evidence="1">Uncharacterized protein</fullName>
    </submittedName>
</protein>
<organism evidence="1 2">
    <name type="scientific">Paratrimastix pyriformis</name>
    <dbReference type="NCBI Taxonomy" id="342808"/>
    <lineage>
        <taxon>Eukaryota</taxon>
        <taxon>Metamonada</taxon>
        <taxon>Preaxostyla</taxon>
        <taxon>Paratrimastigidae</taxon>
        <taxon>Paratrimastix</taxon>
    </lineage>
</organism>
<dbReference type="InterPro" id="IPR032675">
    <property type="entry name" value="LRR_dom_sf"/>
</dbReference>
<dbReference type="EMBL" id="JAPMOS010000021">
    <property type="protein sequence ID" value="KAJ4459294.1"/>
    <property type="molecule type" value="Genomic_DNA"/>
</dbReference>
<keyword evidence="2" id="KW-1185">Reference proteome</keyword>
<dbReference type="SUPFAM" id="SSF52058">
    <property type="entry name" value="L domain-like"/>
    <property type="match status" value="1"/>
</dbReference>
<comment type="caution">
    <text evidence="1">The sequence shown here is derived from an EMBL/GenBank/DDBJ whole genome shotgun (WGS) entry which is preliminary data.</text>
</comment>
<evidence type="ECO:0000313" key="1">
    <source>
        <dbReference type="EMBL" id="KAJ4459294.1"/>
    </source>
</evidence>
<evidence type="ECO:0000313" key="2">
    <source>
        <dbReference type="Proteomes" id="UP001141327"/>
    </source>
</evidence>
<accession>A0ABQ8UJ91</accession>
<dbReference type="SUPFAM" id="SSF52047">
    <property type="entry name" value="RNI-like"/>
    <property type="match status" value="1"/>
</dbReference>
<dbReference type="Proteomes" id="UP001141327">
    <property type="component" value="Unassembled WGS sequence"/>
</dbReference>
<sequence>MKPLKRDRIQHPRSPLLRLPLDLLPVLVQTSDSPLRTYAQLLSLCHATRTAIRGTPRELSFFSDDDGINEDPLIRQVTTPTPDALAALVGPCLSLVKLTLDVETLPPGWCGCVPEAAPARWVTAAFAGHDRLAVLEVTTPCAAILPDLPHIVGHLHGLEEFRLRMKKPIYDWEGWIQYGGPLLASLGQSCPRLQLLHLDGVPRCLAGADLQCLAPIAGTLKDVHLPVWSGTPAAQCEAFLGSLTSVQKLSLSGLPVAWLRVIAPQLTQFCFDGPWDESPGDIAGLCRLARLELSELRLGCPSEVAVAARLLRANAATLRSVDLAVNLLSATGLFEPNPWPQLADLVDCLPPETALALTLRDASVAALFVDPPVGLLDRLEQLTVHIEQGSYWKGGTIRIASRRLRTLRFVELPKKDRPTQWSRLTMELACPRLETLALPEVGGTLEELHMDCPQLRSITGLPCHGRPGPWAWGAMPHLVRLLGIADNSIAHLDLPRLLEGSPRLREVPPLGSFVPGVFTRLLESCSLTRLSVDISVTALPILGHRTRSRAGDLRALRLPAQLERLEAKFHFNGWDTDDSPPDLLMEGAGLRSLTVQHGSRLAGLTICCPALVALDVPLSDMASLTLVGRPSLLSLTVAAFRQPGAVASLPKMIAASTRLRRVALFGWELAACWPRLAAALGRLPQLAVLHLANLSLGIADLALACPALRRLTTGLKLRSLVLDCPLLELLHLGGFEHRDLVRFEMAGPVPPNLELVTGDVAELATRFPWVRQIRRQQQG</sequence>
<reference evidence="1" key="1">
    <citation type="journal article" date="2022" name="bioRxiv">
        <title>Genomics of Preaxostyla Flagellates Illuminates Evolutionary Transitions and the Path Towards Mitochondrial Loss.</title>
        <authorList>
            <person name="Novak L.V.F."/>
            <person name="Treitli S.C."/>
            <person name="Pyrih J."/>
            <person name="Halakuc P."/>
            <person name="Pipaliya S.V."/>
            <person name="Vacek V."/>
            <person name="Brzon O."/>
            <person name="Soukal P."/>
            <person name="Eme L."/>
            <person name="Dacks J.B."/>
            <person name="Karnkowska A."/>
            <person name="Elias M."/>
            <person name="Hampl V."/>
        </authorList>
    </citation>
    <scope>NUCLEOTIDE SEQUENCE</scope>
    <source>
        <strain evidence="1">RCP-MX</strain>
    </source>
</reference>
<proteinExistence type="predicted"/>
<name>A0ABQ8UJ91_9EUKA</name>
<gene>
    <name evidence="1" type="ORF">PAPYR_4845</name>
</gene>